<feature type="domain" description="Glycosyl transferase family 1" evidence="3">
    <location>
        <begin position="170"/>
        <end position="320"/>
    </location>
</feature>
<dbReference type="Pfam" id="PF00534">
    <property type="entry name" value="Glycos_transf_1"/>
    <property type="match status" value="1"/>
</dbReference>
<keyword evidence="5" id="KW-1185">Reference proteome</keyword>
<keyword evidence="1" id="KW-0328">Glycosyltransferase</keyword>
<dbReference type="Gene3D" id="3.40.50.2000">
    <property type="entry name" value="Glycogen Phosphorylase B"/>
    <property type="match status" value="2"/>
</dbReference>
<gene>
    <name evidence="4" type="ORF">SAMN05216571_105108</name>
</gene>
<evidence type="ECO:0000313" key="4">
    <source>
        <dbReference type="EMBL" id="SDG15796.1"/>
    </source>
</evidence>
<keyword evidence="2 4" id="KW-0808">Transferase</keyword>
<evidence type="ECO:0000259" key="3">
    <source>
        <dbReference type="Pfam" id="PF00534"/>
    </source>
</evidence>
<proteinExistence type="predicted"/>
<dbReference type="EMBL" id="FNCI01000005">
    <property type="protein sequence ID" value="SDG15796.1"/>
    <property type="molecule type" value="Genomic_DNA"/>
</dbReference>
<dbReference type="AlphaFoldDB" id="A0A1G7RYG7"/>
<dbReference type="GO" id="GO:0016757">
    <property type="term" value="F:glycosyltransferase activity"/>
    <property type="evidence" value="ECO:0007669"/>
    <property type="project" value="UniProtKB-KW"/>
</dbReference>
<dbReference type="PANTHER" id="PTHR12526:SF510">
    <property type="entry name" value="D-INOSITOL 3-PHOSPHATE GLYCOSYLTRANSFERASE"/>
    <property type="match status" value="1"/>
</dbReference>
<sequence>MKIIHVNLAKGFRGGERQTELLIRALAVRQDARQWLACRRDSPLRARLAEVSGLAFIDADHQLSGHVQAGRLGADVIHAHDAKAVHWAGLHHWRHGVPYLLTRRVDALVKDKCSNRLFYRSAAWRVAISSLIKRQLEARNWGEVALIPSALSGLKADPAGAKALRADFPGKYLVGHVGALVDRHKGQRVLIDAARRLQQTRPDLQVLFFGQGEDAKVLEAAAADLGNVTFMGFKDNIGDYLPGLDLFAFPSRNEGLGSVLLDVMDAGVPIVASQVGGIPDIVRDDDTGLLVPPGDAEALAASIARLHDDPDLAQRLADGASAQLDRYTPKAMAEAYWRLYRDMV</sequence>
<dbReference type="CDD" id="cd03801">
    <property type="entry name" value="GT4_PimA-like"/>
    <property type="match status" value="1"/>
</dbReference>
<dbReference type="PANTHER" id="PTHR12526">
    <property type="entry name" value="GLYCOSYLTRANSFERASE"/>
    <property type="match status" value="1"/>
</dbReference>
<protein>
    <submittedName>
        <fullName evidence="4">Glycosyltransferase involved in cell wall bisynthesis</fullName>
    </submittedName>
</protein>
<organism evidence="4 5">
    <name type="scientific">Onishia taeanensis</name>
    <dbReference type="NCBI Taxonomy" id="284577"/>
    <lineage>
        <taxon>Bacteria</taxon>
        <taxon>Pseudomonadati</taxon>
        <taxon>Pseudomonadota</taxon>
        <taxon>Gammaproteobacteria</taxon>
        <taxon>Oceanospirillales</taxon>
        <taxon>Halomonadaceae</taxon>
        <taxon>Onishia</taxon>
    </lineage>
</organism>
<name>A0A1G7RYG7_9GAMM</name>
<evidence type="ECO:0000256" key="1">
    <source>
        <dbReference type="ARBA" id="ARBA00022676"/>
    </source>
</evidence>
<dbReference type="STRING" id="284577.SAMN05216571_105108"/>
<dbReference type="Proteomes" id="UP000198641">
    <property type="component" value="Unassembled WGS sequence"/>
</dbReference>
<dbReference type="SUPFAM" id="SSF53756">
    <property type="entry name" value="UDP-Glycosyltransferase/glycogen phosphorylase"/>
    <property type="match status" value="1"/>
</dbReference>
<evidence type="ECO:0000256" key="2">
    <source>
        <dbReference type="ARBA" id="ARBA00022679"/>
    </source>
</evidence>
<evidence type="ECO:0000313" key="5">
    <source>
        <dbReference type="Proteomes" id="UP000198641"/>
    </source>
</evidence>
<reference evidence="4 5" key="1">
    <citation type="submission" date="2016-10" db="EMBL/GenBank/DDBJ databases">
        <authorList>
            <person name="de Groot N.N."/>
        </authorList>
    </citation>
    <scope>NUCLEOTIDE SEQUENCE [LARGE SCALE GENOMIC DNA]</scope>
    <source>
        <strain evidence="4 5">BH539</strain>
    </source>
</reference>
<dbReference type="RefSeq" id="WP_245696392.1">
    <property type="nucleotide sequence ID" value="NZ_FNCI01000005.1"/>
</dbReference>
<dbReference type="InterPro" id="IPR001296">
    <property type="entry name" value="Glyco_trans_1"/>
</dbReference>
<accession>A0A1G7RYG7</accession>